<dbReference type="Pfam" id="PF17936">
    <property type="entry name" value="Big_6"/>
    <property type="match status" value="5"/>
</dbReference>
<feature type="domain" description="Bacterial Ig-like" evidence="2">
    <location>
        <begin position="1004"/>
        <end position="1081"/>
    </location>
</feature>
<evidence type="ECO:0000259" key="2">
    <source>
        <dbReference type="Pfam" id="PF19077"/>
    </source>
</evidence>
<evidence type="ECO:0000313" key="3">
    <source>
        <dbReference type="EMBL" id="TNC07282.1"/>
    </source>
</evidence>
<dbReference type="Proteomes" id="UP000305267">
    <property type="component" value="Unassembled WGS sequence"/>
</dbReference>
<keyword evidence="4" id="KW-1185">Reference proteome</keyword>
<feature type="domain" description="Bacterial Ig" evidence="1">
    <location>
        <begin position="10"/>
        <end position="76"/>
    </location>
</feature>
<sequence length="1505" mass="142728">MINPLGLTNDATPTITGLAEPDSVVTVSGNGIELGTVTAGPLGTFSLALTTPLAQGATALTAVARDVAGNLSPASAAVTLTVDTGAPLAPVLNAIALTNDATPTLTGAAEAGSTVTILDGTAVLGTTVALPNGTFTFTPTAPFANGTAALTATARDAAGNVSPASVVATVTVDIQAPGAPILLSAAGLPGDATPTFTGTAEANSAVTLFNGATVLGTTVADGTGGFSLTPDVPLPNGLSQITATARDAAGNLSGISAALPVSIVTGVAGFLSVDYLAPTNDPTPTIRGTATAGDTITISLAGTQIGTGVADGTGRFGIDVDPRATGALTLTVSATDADNSGATATTTLDVLIDLAAPGAPTLAAFAGPTNDPLTVIRGSGAEAGSLVTVTALNGALVIGTALADASGTFAVTPALPLPEGSLSLQATARDVAGNVSTPSNPIALEVDLTPPGRPSVDPLLPTSNTTPTITGTADAGAVVLIAVNGAEIGSAVANAFGIYAFTPAAPLAAGEILVTATARDAAGNLSLVSPTVTGLIDTTPPAVPVLTTVPGAIRSNTPTITGTADPGSTVTVSSNGSIIGIAPVGQNGQFSVTPAQALPDGTAVITATAWDAAGNASAVSTAVTLGIDTVPPPAPAFTIASGTTTDTTPTLTGTAEAGTTVTILNGTDVLGIAVADSNGVFSFTPAALVDGTYLLTATARDAAGNVGPASTAVTLGIDTGVPLAPTLDPVADATRNTTPTLTGTAEPGAVVTLLNGGVVLGTALADSGGAFSFTPAAPLGDGSYSLTATARDAAGQVGPASQAVTFVIDTAAPGIPTVTSPGGLVADTQPVLTGTGEAGTTVTLFDGAAAIGTAIVAQTGTFTVGPANPLAQGAHSLSVQLTDAAGNASAVTAPLSLVVDTLAPAAPVVATAGLINDATPTLTGTAEPGVTVTLSNNGTVLGSVVADGTGAFSFTPGQAFGEGTNLITAVAQDAAGNLGPASAAVTLTIDTLAPPAPSITTAGGLTRDDTPTIIGTAEAGAIVTLLDGTTVLGTALADSGGAFSFTPAAPLGDGTYTLTATARDAAGLVGPPSQAVTLVIDSNPPLAPTVTSPGGLVADTQPVLTGTGEAGTTVTLFDGAAAIGTAIVAQTGTFTVSPASPLAQGAHSLSVQLTDAAGNTSAVTAPLSLVVDTLAPAAPVVATAGLINDATPALTGTAEPGVTVTLSNNGTVLGSVVADGTGAFSFTPGQAFGEGTNLITAVAQDAAGNLGPVSAAVTLVVDTAAPGAPTLAAATALTNDSTPVLTGTAEAGTTVTLLNGTAVLGTAVADGTGAFSLTPATPLGDGSYALTATATDAAGNVSGASAPVTVAIDTAAPALPTVTSPGGAVASLTPAITGTGEAGTTVTLFDGGAAIGTAIVAQTGTFTVSPANPLAQGAHSLSVQLTDAAGNASAVTAPLSLVVDTLAPAAPVVATTGLINDATPTLTGTAEPGVTVTLSNNGTVLGSVVADGTGAFSFTPGQAFG</sequence>
<feature type="domain" description="Bacterial Ig-like" evidence="2">
    <location>
        <begin position="913"/>
        <end position="991"/>
    </location>
</feature>
<dbReference type="EMBL" id="VDDA01000037">
    <property type="protein sequence ID" value="TNC07282.1"/>
    <property type="molecule type" value="Genomic_DNA"/>
</dbReference>
<comment type="caution">
    <text evidence="3">The sequence shown here is derived from an EMBL/GenBank/DDBJ whole genome shotgun (WGS) entry which is preliminary data.</text>
</comment>
<name>A0A5C4L8D9_9HYPH</name>
<dbReference type="InterPro" id="IPR041498">
    <property type="entry name" value="Big_6"/>
</dbReference>
<dbReference type="InterPro" id="IPR044016">
    <property type="entry name" value="Big_13"/>
</dbReference>
<protein>
    <submittedName>
        <fullName evidence="3">Hemagglutinin</fullName>
    </submittedName>
</protein>
<feature type="domain" description="Bacterial Ig-like" evidence="2">
    <location>
        <begin position="97"/>
        <end position="173"/>
    </location>
</feature>
<feature type="domain" description="Bacterial Ig-like" evidence="2">
    <location>
        <begin position="733"/>
        <end position="810"/>
    </location>
</feature>
<dbReference type="InterPro" id="IPR013783">
    <property type="entry name" value="Ig-like_fold"/>
</dbReference>
<feature type="domain" description="Bacterial Ig-like" evidence="2">
    <location>
        <begin position="1276"/>
        <end position="1354"/>
    </location>
</feature>
<feature type="domain" description="Bacterial Ig-like" evidence="2">
    <location>
        <begin position="824"/>
        <end position="901"/>
    </location>
</feature>
<evidence type="ECO:0000259" key="1">
    <source>
        <dbReference type="Pfam" id="PF17936"/>
    </source>
</evidence>
<feature type="domain" description="Bacterial Ig" evidence="1">
    <location>
        <begin position="283"/>
        <end position="346"/>
    </location>
</feature>
<feature type="domain" description="Bacterial Ig-like" evidence="2">
    <location>
        <begin position="462"/>
        <end position="538"/>
    </location>
</feature>
<feature type="domain" description="Bacterial Ig-like" evidence="2">
    <location>
        <begin position="1372"/>
        <end position="1445"/>
    </location>
</feature>
<feature type="domain" description="Bacterial Ig-like" evidence="2">
    <location>
        <begin position="1096"/>
        <end position="1173"/>
    </location>
</feature>
<accession>A0A5C4L8D9</accession>
<dbReference type="NCBIfam" id="NF033510">
    <property type="entry name" value="Ca_tandemer"/>
    <property type="match status" value="17"/>
</dbReference>
<dbReference type="Gene3D" id="2.60.40.10">
    <property type="entry name" value="Immunoglobulins"/>
    <property type="match status" value="17"/>
</dbReference>
<feature type="domain" description="Bacterial Ig-like" evidence="2">
    <location>
        <begin position="643"/>
        <end position="719"/>
    </location>
</feature>
<reference evidence="3 4" key="1">
    <citation type="submission" date="2019-06" db="EMBL/GenBank/DDBJ databases">
        <title>Genome of Methylobacterium sp. 17Sr1-39.</title>
        <authorList>
            <person name="Seo T."/>
        </authorList>
    </citation>
    <scope>NUCLEOTIDE SEQUENCE [LARGE SCALE GENOMIC DNA]</scope>
    <source>
        <strain evidence="3 4">17Sr1-39</strain>
    </source>
</reference>
<evidence type="ECO:0000313" key="4">
    <source>
        <dbReference type="Proteomes" id="UP000305267"/>
    </source>
</evidence>
<feature type="domain" description="Bacterial Ig-like" evidence="2">
    <location>
        <begin position="191"/>
        <end position="261"/>
    </location>
</feature>
<feature type="non-terminal residue" evidence="3">
    <location>
        <position position="1505"/>
    </location>
</feature>
<organism evidence="3 4">
    <name type="scientific">Methylobacterium terricola</name>
    <dbReference type="NCBI Taxonomy" id="2583531"/>
    <lineage>
        <taxon>Bacteria</taxon>
        <taxon>Pseudomonadati</taxon>
        <taxon>Pseudomonadota</taxon>
        <taxon>Alphaproteobacteria</taxon>
        <taxon>Hyphomicrobiales</taxon>
        <taxon>Methylobacteriaceae</taxon>
        <taxon>Methylobacterium</taxon>
    </lineage>
</organism>
<feature type="domain" description="Bacterial Ig" evidence="1">
    <location>
        <begin position="356"/>
        <end position="440"/>
    </location>
</feature>
<gene>
    <name evidence="3" type="ORF">FF100_32680</name>
</gene>
<dbReference type="Pfam" id="PF19077">
    <property type="entry name" value="Big_13"/>
    <property type="match status" value="12"/>
</dbReference>
<feature type="domain" description="Bacterial Ig" evidence="1">
    <location>
        <begin position="552"/>
        <end position="621"/>
    </location>
</feature>
<feature type="domain" description="Bacterial Ig" evidence="1">
    <location>
        <begin position="1450"/>
        <end position="1500"/>
    </location>
</feature>
<proteinExistence type="predicted"/>
<feature type="domain" description="Bacterial Ig-like" evidence="2">
    <location>
        <begin position="1185"/>
        <end position="1263"/>
    </location>
</feature>